<dbReference type="EMBL" id="JBHTLT010000008">
    <property type="protein sequence ID" value="MFD1203757.1"/>
    <property type="molecule type" value="Genomic_DNA"/>
</dbReference>
<gene>
    <name evidence="2" type="ORF">ACFQ38_01245</name>
</gene>
<dbReference type="InterPro" id="IPR043128">
    <property type="entry name" value="Rev_trsase/Diguanyl_cyclase"/>
</dbReference>
<dbReference type="InterPro" id="IPR000160">
    <property type="entry name" value="GGDEF_dom"/>
</dbReference>
<dbReference type="InterPro" id="IPR029787">
    <property type="entry name" value="Nucleotide_cyclase"/>
</dbReference>
<evidence type="ECO:0000259" key="1">
    <source>
        <dbReference type="PROSITE" id="PS50887"/>
    </source>
</evidence>
<evidence type="ECO:0000313" key="2">
    <source>
        <dbReference type="EMBL" id="MFD1203757.1"/>
    </source>
</evidence>
<protein>
    <submittedName>
        <fullName evidence="2">GGDEF domain-containing protein</fullName>
    </submittedName>
</protein>
<name>A0ABW3TWS3_9BACL</name>
<evidence type="ECO:0000313" key="3">
    <source>
        <dbReference type="Proteomes" id="UP001597231"/>
    </source>
</evidence>
<sequence length="42" mass="4716">MSIGAALSCKEDDFDSLYKKADEALYKSKENGKNQYTLYSCS</sequence>
<comment type="caution">
    <text evidence="2">The sequence shown here is derived from an EMBL/GenBank/DDBJ whole genome shotgun (WGS) entry which is preliminary data.</text>
</comment>
<dbReference type="PROSITE" id="PS50887">
    <property type="entry name" value="GGDEF"/>
    <property type="match status" value="1"/>
</dbReference>
<reference evidence="3" key="1">
    <citation type="journal article" date="2019" name="Int. J. Syst. Evol. Microbiol.">
        <title>The Global Catalogue of Microorganisms (GCM) 10K type strain sequencing project: providing services to taxonomists for standard genome sequencing and annotation.</title>
        <authorList>
            <consortium name="The Broad Institute Genomics Platform"/>
            <consortium name="The Broad Institute Genome Sequencing Center for Infectious Disease"/>
            <person name="Wu L."/>
            <person name="Ma J."/>
        </authorList>
    </citation>
    <scope>NUCLEOTIDE SEQUENCE [LARGE SCALE GENOMIC DNA]</scope>
    <source>
        <strain evidence="3">CCUG 53915</strain>
    </source>
</reference>
<organism evidence="2 3">
    <name type="scientific">Sporosarcina contaminans</name>
    <dbReference type="NCBI Taxonomy" id="633403"/>
    <lineage>
        <taxon>Bacteria</taxon>
        <taxon>Bacillati</taxon>
        <taxon>Bacillota</taxon>
        <taxon>Bacilli</taxon>
        <taxon>Bacillales</taxon>
        <taxon>Caryophanaceae</taxon>
        <taxon>Sporosarcina</taxon>
    </lineage>
</organism>
<dbReference type="Gene3D" id="3.30.70.270">
    <property type="match status" value="1"/>
</dbReference>
<dbReference type="RefSeq" id="WP_381479594.1">
    <property type="nucleotide sequence ID" value="NZ_JBHTLT010000008.1"/>
</dbReference>
<accession>A0ABW3TWS3</accession>
<dbReference type="SUPFAM" id="SSF55073">
    <property type="entry name" value="Nucleotide cyclase"/>
    <property type="match status" value="1"/>
</dbReference>
<dbReference type="Pfam" id="PF00990">
    <property type="entry name" value="GGDEF"/>
    <property type="match status" value="1"/>
</dbReference>
<proteinExistence type="predicted"/>
<keyword evidence="3" id="KW-1185">Reference proteome</keyword>
<dbReference type="Proteomes" id="UP001597231">
    <property type="component" value="Unassembled WGS sequence"/>
</dbReference>
<feature type="domain" description="GGDEF" evidence="1">
    <location>
        <begin position="1"/>
        <end position="41"/>
    </location>
</feature>